<evidence type="ECO:0000256" key="10">
    <source>
        <dbReference type="SAM" id="MobiDB-lite"/>
    </source>
</evidence>
<reference evidence="12 13" key="1">
    <citation type="journal article" date="2017" name="Nat. Ecol. Evol.">
        <title>Scallop genome provides insights into evolution of bilaterian karyotype and development.</title>
        <authorList>
            <person name="Wang S."/>
            <person name="Zhang J."/>
            <person name="Jiao W."/>
            <person name="Li J."/>
            <person name="Xun X."/>
            <person name="Sun Y."/>
            <person name="Guo X."/>
            <person name="Huan P."/>
            <person name="Dong B."/>
            <person name="Zhang L."/>
            <person name="Hu X."/>
            <person name="Sun X."/>
            <person name="Wang J."/>
            <person name="Zhao C."/>
            <person name="Wang Y."/>
            <person name="Wang D."/>
            <person name="Huang X."/>
            <person name="Wang R."/>
            <person name="Lv J."/>
            <person name="Li Y."/>
            <person name="Zhang Z."/>
            <person name="Liu B."/>
            <person name="Lu W."/>
            <person name="Hui Y."/>
            <person name="Liang J."/>
            <person name="Zhou Z."/>
            <person name="Hou R."/>
            <person name="Li X."/>
            <person name="Liu Y."/>
            <person name="Li H."/>
            <person name="Ning X."/>
            <person name="Lin Y."/>
            <person name="Zhao L."/>
            <person name="Xing Q."/>
            <person name="Dou J."/>
            <person name="Li Y."/>
            <person name="Mao J."/>
            <person name="Guo H."/>
            <person name="Dou H."/>
            <person name="Li T."/>
            <person name="Mu C."/>
            <person name="Jiang W."/>
            <person name="Fu Q."/>
            <person name="Fu X."/>
            <person name="Miao Y."/>
            <person name="Liu J."/>
            <person name="Yu Q."/>
            <person name="Li R."/>
            <person name="Liao H."/>
            <person name="Li X."/>
            <person name="Kong Y."/>
            <person name="Jiang Z."/>
            <person name="Chourrout D."/>
            <person name="Li R."/>
            <person name="Bao Z."/>
        </authorList>
    </citation>
    <scope>NUCLEOTIDE SEQUENCE [LARGE SCALE GENOMIC DNA]</scope>
    <source>
        <strain evidence="12 13">PY_sf001</strain>
    </source>
</reference>
<evidence type="ECO:0000256" key="4">
    <source>
        <dbReference type="ARBA" id="ARBA00022692"/>
    </source>
</evidence>
<keyword evidence="9" id="KW-0407">Ion channel</keyword>
<feature type="transmembrane region" description="Helical" evidence="11">
    <location>
        <begin position="97"/>
        <end position="118"/>
    </location>
</feature>
<keyword evidence="5" id="KW-0851">Voltage-gated channel</keyword>
<keyword evidence="3" id="KW-1003">Cell membrane</keyword>
<name>A0A210QP68_MIZYE</name>
<keyword evidence="4 11" id="KW-0812">Transmembrane</keyword>
<dbReference type="Gene3D" id="1.20.120.350">
    <property type="entry name" value="Voltage-gated potassium channels. Chain C"/>
    <property type="match status" value="1"/>
</dbReference>
<dbReference type="PANTHER" id="PTHR46480">
    <property type="entry name" value="F20B24.22"/>
    <property type="match status" value="1"/>
</dbReference>
<feature type="region of interest" description="Disordered" evidence="10">
    <location>
        <begin position="1"/>
        <end position="24"/>
    </location>
</feature>
<organism evidence="12 13">
    <name type="scientific">Mizuhopecten yessoensis</name>
    <name type="common">Japanese scallop</name>
    <name type="synonym">Patinopecten yessoensis</name>
    <dbReference type="NCBI Taxonomy" id="6573"/>
    <lineage>
        <taxon>Eukaryota</taxon>
        <taxon>Metazoa</taxon>
        <taxon>Spiralia</taxon>
        <taxon>Lophotrochozoa</taxon>
        <taxon>Mollusca</taxon>
        <taxon>Bivalvia</taxon>
        <taxon>Autobranchia</taxon>
        <taxon>Pteriomorphia</taxon>
        <taxon>Pectinida</taxon>
        <taxon>Pectinoidea</taxon>
        <taxon>Pectinidae</taxon>
        <taxon>Mizuhopecten</taxon>
    </lineage>
</organism>
<comment type="caution">
    <text evidence="12">The sequence shown here is derived from an EMBL/GenBank/DDBJ whole genome shotgun (WGS) entry which is preliminary data.</text>
</comment>
<keyword evidence="13" id="KW-1185">Reference proteome</keyword>
<keyword evidence="6 11" id="KW-1133">Transmembrane helix</keyword>
<dbReference type="AlphaFoldDB" id="A0A210QP68"/>
<feature type="transmembrane region" description="Helical" evidence="11">
    <location>
        <begin position="231"/>
        <end position="253"/>
    </location>
</feature>
<accession>A0A210QP68</accession>
<dbReference type="InterPro" id="IPR031846">
    <property type="entry name" value="Hvcn1"/>
</dbReference>
<protein>
    <submittedName>
        <fullName evidence="12">Voltage-gated hydrogen channel 1</fullName>
    </submittedName>
</protein>
<evidence type="ECO:0000256" key="5">
    <source>
        <dbReference type="ARBA" id="ARBA00022882"/>
    </source>
</evidence>
<evidence type="ECO:0000256" key="1">
    <source>
        <dbReference type="ARBA" id="ARBA00004651"/>
    </source>
</evidence>
<dbReference type="PANTHER" id="PTHR46480:SF1">
    <property type="entry name" value="VOLTAGE-GATED HYDROGEN CHANNEL 1"/>
    <property type="match status" value="1"/>
</dbReference>
<evidence type="ECO:0000256" key="9">
    <source>
        <dbReference type="ARBA" id="ARBA00023303"/>
    </source>
</evidence>
<dbReference type="GO" id="GO:0030171">
    <property type="term" value="F:voltage-gated proton channel activity"/>
    <property type="evidence" value="ECO:0007669"/>
    <property type="project" value="InterPro"/>
</dbReference>
<evidence type="ECO:0000256" key="11">
    <source>
        <dbReference type="SAM" id="Phobius"/>
    </source>
</evidence>
<dbReference type="GO" id="GO:0005886">
    <property type="term" value="C:plasma membrane"/>
    <property type="evidence" value="ECO:0007669"/>
    <property type="project" value="UniProtKB-SubCell"/>
</dbReference>
<comment type="subcellular location">
    <subcellularLocation>
        <location evidence="1">Cell membrane</location>
        <topology evidence="1">Multi-pass membrane protein</topology>
    </subcellularLocation>
</comment>
<dbReference type="Proteomes" id="UP000242188">
    <property type="component" value="Unassembled WGS sequence"/>
</dbReference>
<evidence type="ECO:0000256" key="8">
    <source>
        <dbReference type="ARBA" id="ARBA00023136"/>
    </source>
</evidence>
<proteinExistence type="predicted"/>
<feature type="transmembrane region" description="Helical" evidence="11">
    <location>
        <begin position="265"/>
        <end position="288"/>
    </location>
</feature>
<evidence type="ECO:0000256" key="6">
    <source>
        <dbReference type="ARBA" id="ARBA00022989"/>
    </source>
</evidence>
<evidence type="ECO:0000256" key="3">
    <source>
        <dbReference type="ARBA" id="ARBA00022475"/>
    </source>
</evidence>
<gene>
    <name evidence="12" type="ORF">KP79_PYT18247</name>
</gene>
<keyword evidence="8 11" id="KW-0472">Membrane</keyword>
<evidence type="ECO:0000313" key="13">
    <source>
        <dbReference type="Proteomes" id="UP000242188"/>
    </source>
</evidence>
<sequence>MEEEEYHLQNGNNNQCNDDPDYPRAGHCRMDRRRTSYAYRAVLAVENVARRMSVPSFTVDTIAQNLEEEIERDSEDPKGNLEKIRRSGEQILHNKKVLLMIVVLNILDCALVLGELILDIHFIKEMVHEARGLILKFTRILLEKFPAVFTELEIEAVSDVFNRLIGAMSTYNQTADVYLNLSSNINGTYSYRSRRSAEMAGMHDSYFTQADIPAFMEADHKPTLVEDLAHAFHKASIIILGILVLMTLLKVFCYGVTLFKKKFELFDGFIVVTSFVIDIAFIKGIMGYPLEDAVATLAFLIPWRVIRVANSLVMAVMDEAHLQLKMIYTEKKIAEDKHEESESNLKYQKNVNKILRDLCLSEGIPMSRINEKTAGCEMPLSITRLKKRKHLSSLRKKLNCFTASEGRNSLPYGFYVPHKHLHRKNGIYSVDSYNSSDDGYPSEHTVSRHSSVKSIPDTVSNVIPEIKIQDTSEAKDKTDTTAVISSDSDCVVDANSHLEKVSPGRYRKSHNHVKWNHYETGVTHRNY</sequence>
<keyword evidence="2" id="KW-0813">Transport</keyword>
<evidence type="ECO:0000256" key="2">
    <source>
        <dbReference type="ARBA" id="ARBA00022448"/>
    </source>
</evidence>
<dbReference type="GO" id="GO:0034702">
    <property type="term" value="C:monoatomic ion channel complex"/>
    <property type="evidence" value="ECO:0007669"/>
    <property type="project" value="UniProtKB-KW"/>
</dbReference>
<dbReference type="OrthoDB" id="427456at2759"/>
<dbReference type="InterPro" id="IPR027359">
    <property type="entry name" value="Volt_channel_dom_sf"/>
</dbReference>
<evidence type="ECO:0000256" key="7">
    <source>
        <dbReference type="ARBA" id="ARBA00023065"/>
    </source>
</evidence>
<dbReference type="EMBL" id="NEDP02002573">
    <property type="protein sequence ID" value="OWF50532.1"/>
    <property type="molecule type" value="Genomic_DNA"/>
</dbReference>
<evidence type="ECO:0000313" key="12">
    <source>
        <dbReference type="EMBL" id="OWF50532.1"/>
    </source>
</evidence>
<keyword evidence="7" id="KW-0406">Ion transport</keyword>